<feature type="signal peptide" evidence="1">
    <location>
        <begin position="1"/>
        <end position="28"/>
    </location>
</feature>
<keyword evidence="1" id="KW-0732">Signal</keyword>
<dbReference type="OrthoDB" id="958951at2"/>
<name>A0A4V2RQX4_9BACT</name>
<sequence>MHTLLRLALLAAFLLTGLLLKGQNSVDAAAPKYVDSDMIATVMGDTLKVSIRKVDRKYVVFSLKGERMKQKLEKSEVAAILYKDGRIENFSNPIVAKKESEGASKIRVTYSEEDVQVYRQFAIVEGYYTGSLRQVYSNEFLQRMAIIDLKERAYKNDPRVKILLIKKVSFTRGYGDDPSATVVAEAYTR</sequence>
<evidence type="ECO:0000313" key="2">
    <source>
        <dbReference type="EMBL" id="TCN73151.1"/>
    </source>
</evidence>
<dbReference type="AlphaFoldDB" id="A0A4V2RQX4"/>
<comment type="caution">
    <text evidence="2">The sequence shown here is derived from an EMBL/GenBank/DDBJ whole genome shotgun (WGS) entry which is preliminary data.</text>
</comment>
<dbReference type="EMBL" id="SLWB01000001">
    <property type="protein sequence ID" value="TCN73151.1"/>
    <property type="molecule type" value="Genomic_DNA"/>
</dbReference>
<gene>
    <name evidence="2" type="ORF">CLV25_101370</name>
</gene>
<proteinExistence type="predicted"/>
<evidence type="ECO:0000256" key="1">
    <source>
        <dbReference type="SAM" id="SignalP"/>
    </source>
</evidence>
<organism evidence="2 3">
    <name type="scientific">Acetobacteroides hydrogenigenes</name>
    <dbReference type="NCBI Taxonomy" id="979970"/>
    <lineage>
        <taxon>Bacteria</taxon>
        <taxon>Pseudomonadati</taxon>
        <taxon>Bacteroidota</taxon>
        <taxon>Bacteroidia</taxon>
        <taxon>Bacteroidales</taxon>
        <taxon>Rikenellaceae</taxon>
        <taxon>Acetobacteroides</taxon>
    </lineage>
</organism>
<dbReference type="Proteomes" id="UP000294830">
    <property type="component" value="Unassembled WGS sequence"/>
</dbReference>
<protein>
    <submittedName>
        <fullName evidence="2">Uncharacterized protein</fullName>
    </submittedName>
</protein>
<keyword evidence="3" id="KW-1185">Reference proteome</keyword>
<evidence type="ECO:0000313" key="3">
    <source>
        <dbReference type="Proteomes" id="UP000294830"/>
    </source>
</evidence>
<dbReference type="RefSeq" id="WP_131837927.1">
    <property type="nucleotide sequence ID" value="NZ_SLWB01000001.1"/>
</dbReference>
<feature type="chain" id="PRO_5020664168" evidence="1">
    <location>
        <begin position="29"/>
        <end position="189"/>
    </location>
</feature>
<reference evidence="2 3" key="1">
    <citation type="submission" date="2019-03" db="EMBL/GenBank/DDBJ databases">
        <title>Genomic Encyclopedia of Archaeal and Bacterial Type Strains, Phase II (KMG-II): from individual species to whole genera.</title>
        <authorList>
            <person name="Goeker M."/>
        </authorList>
    </citation>
    <scope>NUCLEOTIDE SEQUENCE [LARGE SCALE GENOMIC DNA]</scope>
    <source>
        <strain evidence="2 3">RL-C</strain>
    </source>
</reference>
<accession>A0A4V2RQX4</accession>